<gene>
    <name evidence="6" type="ORF">D0Z07_6782</name>
</gene>
<keyword evidence="4" id="KW-0663">Pyridoxal phosphate</keyword>
<evidence type="ECO:0000313" key="7">
    <source>
        <dbReference type="Proteomes" id="UP000785200"/>
    </source>
</evidence>
<keyword evidence="3" id="KW-0808">Transferase</keyword>
<keyword evidence="7" id="KW-1185">Reference proteome</keyword>
<organism evidence="6 7">
    <name type="scientific">Hyphodiscus hymeniophilus</name>
    <dbReference type="NCBI Taxonomy" id="353542"/>
    <lineage>
        <taxon>Eukaryota</taxon>
        <taxon>Fungi</taxon>
        <taxon>Dikarya</taxon>
        <taxon>Ascomycota</taxon>
        <taxon>Pezizomycotina</taxon>
        <taxon>Leotiomycetes</taxon>
        <taxon>Helotiales</taxon>
        <taxon>Hyphodiscaceae</taxon>
        <taxon>Hyphodiscus</taxon>
    </lineage>
</organism>
<protein>
    <submittedName>
        <fullName evidence="6">8-amino-7-oxononanoate synthase</fullName>
    </submittedName>
</protein>
<dbReference type="InterPro" id="IPR015422">
    <property type="entry name" value="PyrdxlP-dep_Trfase_small"/>
</dbReference>
<evidence type="ECO:0000313" key="6">
    <source>
        <dbReference type="EMBL" id="KAG0647774.1"/>
    </source>
</evidence>
<comment type="similarity">
    <text evidence="2">Belongs to the class-II pyridoxal-phosphate-dependent aminotransferase family. BioF subfamily.</text>
</comment>
<evidence type="ECO:0000256" key="2">
    <source>
        <dbReference type="ARBA" id="ARBA00010008"/>
    </source>
</evidence>
<dbReference type="InterPro" id="IPR050087">
    <property type="entry name" value="AON_synthase_class-II"/>
</dbReference>
<evidence type="ECO:0000256" key="3">
    <source>
        <dbReference type="ARBA" id="ARBA00022679"/>
    </source>
</evidence>
<dbReference type="SUPFAM" id="SSF53383">
    <property type="entry name" value="PLP-dependent transferases"/>
    <property type="match status" value="1"/>
</dbReference>
<dbReference type="GO" id="GO:0009102">
    <property type="term" value="P:biotin biosynthetic process"/>
    <property type="evidence" value="ECO:0007669"/>
    <property type="project" value="TreeGrafter"/>
</dbReference>
<dbReference type="EMBL" id="VNKQ01000012">
    <property type="protein sequence ID" value="KAG0647774.1"/>
    <property type="molecule type" value="Genomic_DNA"/>
</dbReference>
<dbReference type="PANTHER" id="PTHR13693:SF77">
    <property type="entry name" value="8-AMINO-7-OXONONANOATE SYNTHASE"/>
    <property type="match status" value="1"/>
</dbReference>
<dbReference type="InterPro" id="IPR015421">
    <property type="entry name" value="PyrdxlP-dep_Trfase_major"/>
</dbReference>
<proteinExistence type="inferred from homology"/>
<name>A0A9P7AVV3_9HELO</name>
<sequence length="275" mass="29623">MKSLPLDRSMASLLSKRQSQSALRALSTAPATSVDFSSNDFLSLTTSPLLKKYYLEELSSSPNFKLGSGGSRLLDGNSPYAEKLEEELASFHGAPAGLLFNSGFDANSGFFSCVPQPGDLILYDQFIHASVHEGMKLSRAGACVSFAHNSIADLEAKLKAYEKQDSLISSGKRNVFVAIESLYSMDGDLAPIAEIVEIVESVLPAGNGHVVVDEAHSNGIYGFQGRGIDFCKIAYLWEGAGFDTSLLTLNERILNQLRTTAHLFNGPVIPLLSSH</sequence>
<dbReference type="InterPro" id="IPR015424">
    <property type="entry name" value="PyrdxlP-dep_Trfase"/>
</dbReference>
<reference evidence="6" key="1">
    <citation type="submission" date="2019-07" db="EMBL/GenBank/DDBJ databases">
        <title>Hyphodiscus hymeniophilus genome sequencing and assembly.</title>
        <authorList>
            <person name="Kramer G."/>
            <person name="Nodwell J."/>
        </authorList>
    </citation>
    <scope>NUCLEOTIDE SEQUENCE</scope>
    <source>
        <strain evidence="6">ATCC 34498</strain>
    </source>
</reference>
<comment type="cofactor">
    <cofactor evidence="1">
        <name>pyridoxal 5'-phosphate</name>
        <dbReference type="ChEBI" id="CHEBI:597326"/>
    </cofactor>
</comment>
<comment type="caution">
    <text evidence="6">The sequence shown here is derived from an EMBL/GenBank/DDBJ whole genome shotgun (WGS) entry which is preliminary data.</text>
</comment>
<accession>A0A9P7AVV3</accession>
<dbReference type="Proteomes" id="UP000785200">
    <property type="component" value="Unassembled WGS sequence"/>
</dbReference>
<dbReference type="GO" id="GO:0016740">
    <property type="term" value="F:transferase activity"/>
    <property type="evidence" value="ECO:0007669"/>
    <property type="project" value="UniProtKB-KW"/>
</dbReference>
<feature type="domain" description="Aminotransferase class I/classII large" evidence="5">
    <location>
        <begin position="34"/>
        <end position="222"/>
    </location>
</feature>
<dbReference type="Pfam" id="PF00155">
    <property type="entry name" value="Aminotran_1_2"/>
    <property type="match status" value="1"/>
</dbReference>
<dbReference type="InterPro" id="IPR004839">
    <property type="entry name" value="Aminotransferase_I/II_large"/>
</dbReference>
<dbReference type="PANTHER" id="PTHR13693">
    <property type="entry name" value="CLASS II AMINOTRANSFERASE/8-AMINO-7-OXONONANOATE SYNTHASE"/>
    <property type="match status" value="1"/>
</dbReference>
<dbReference type="OrthoDB" id="2382073at2759"/>
<evidence type="ECO:0000256" key="4">
    <source>
        <dbReference type="ARBA" id="ARBA00022898"/>
    </source>
</evidence>
<dbReference type="AlphaFoldDB" id="A0A9P7AVV3"/>
<dbReference type="Gene3D" id="3.40.640.10">
    <property type="entry name" value="Type I PLP-dependent aspartate aminotransferase-like (Major domain)"/>
    <property type="match status" value="1"/>
</dbReference>
<dbReference type="Gene3D" id="3.90.1150.10">
    <property type="entry name" value="Aspartate Aminotransferase, domain 1"/>
    <property type="match status" value="1"/>
</dbReference>
<dbReference type="GO" id="GO:0030170">
    <property type="term" value="F:pyridoxal phosphate binding"/>
    <property type="evidence" value="ECO:0007669"/>
    <property type="project" value="InterPro"/>
</dbReference>
<evidence type="ECO:0000259" key="5">
    <source>
        <dbReference type="Pfam" id="PF00155"/>
    </source>
</evidence>
<evidence type="ECO:0000256" key="1">
    <source>
        <dbReference type="ARBA" id="ARBA00001933"/>
    </source>
</evidence>